<comment type="caution">
    <text evidence="24">The sequence shown here is derived from an EMBL/GenBank/DDBJ whole genome shotgun (WGS) entry which is preliminary data.</text>
</comment>
<dbReference type="InterPro" id="IPR051343">
    <property type="entry name" value="G-type_lectin_kinases/EP1-like"/>
</dbReference>
<feature type="domain" description="Protein kinase" evidence="22">
    <location>
        <begin position="519"/>
        <end position="802"/>
    </location>
</feature>
<keyword evidence="13" id="KW-1015">Disulfide bond</keyword>
<evidence type="ECO:0000256" key="1">
    <source>
        <dbReference type="ARBA" id="ARBA00004479"/>
    </source>
</evidence>
<evidence type="ECO:0000256" key="18">
    <source>
        <dbReference type="PIRNR" id="PIRNR000641"/>
    </source>
</evidence>
<evidence type="ECO:0000256" key="15">
    <source>
        <dbReference type="ARBA" id="ARBA00023180"/>
    </source>
</evidence>
<evidence type="ECO:0000259" key="22">
    <source>
        <dbReference type="PROSITE" id="PS50011"/>
    </source>
</evidence>
<feature type="domain" description="Bulb-type lectin" evidence="23">
    <location>
        <begin position="34"/>
        <end position="153"/>
    </location>
</feature>
<keyword evidence="25" id="KW-1185">Reference proteome</keyword>
<dbReference type="FunFam" id="2.90.10.30:FF:000001">
    <property type="entry name" value="Serine/threonine-protein kinase"/>
    <property type="match status" value="1"/>
</dbReference>
<evidence type="ECO:0000256" key="17">
    <source>
        <dbReference type="ARBA" id="ARBA00048679"/>
    </source>
</evidence>
<dbReference type="EMBL" id="JAINDJ010000002">
    <property type="protein sequence ID" value="KAG9456697.1"/>
    <property type="molecule type" value="Genomic_DNA"/>
</dbReference>
<dbReference type="InterPro" id="IPR011009">
    <property type="entry name" value="Kinase-like_dom_sf"/>
</dbReference>
<dbReference type="GO" id="GO:0004674">
    <property type="term" value="F:protein serine/threonine kinase activity"/>
    <property type="evidence" value="ECO:0007669"/>
    <property type="project" value="UniProtKB-KW"/>
</dbReference>
<evidence type="ECO:0000256" key="3">
    <source>
        <dbReference type="ARBA" id="ARBA00022536"/>
    </source>
</evidence>
<comment type="catalytic activity">
    <reaction evidence="17 18">
        <text>L-seryl-[protein] + ATP = O-phospho-L-seryl-[protein] + ADP + H(+)</text>
        <dbReference type="Rhea" id="RHEA:17989"/>
        <dbReference type="Rhea" id="RHEA-COMP:9863"/>
        <dbReference type="Rhea" id="RHEA-COMP:11604"/>
        <dbReference type="ChEBI" id="CHEBI:15378"/>
        <dbReference type="ChEBI" id="CHEBI:29999"/>
        <dbReference type="ChEBI" id="CHEBI:30616"/>
        <dbReference type="ChEBI" id="CHEBI:83421"/>
        <dbReference type="ChEBI" id="CHEBI:456216"/>
        <dbReference type="EC" id="2.7.11.1"/>
    </reaction>
</comment>
<evidence type="ECO:0000313" key="25">
    <source>
        <dbReference type="Proteomes" id="UP000825729"/>
    </source>
</evidence>
<reference evidence="24 25" key="1">
    <citation type="submission" date="2021-07" db="EMBL/GenBank/DDBJ databases">
        <title>The Aristolochia fimbriata genome: insights into angiosperm evolution, floral development and chemical biosynthesis.</title>
        <authorList>
            <person name="Jiao Y."/>
        </authorList>
    </citation>
    <scope>NUCLEOTIDE SEQUENCE [LARGE SCALE GENOMIC DNA]</scope>
    <source>
        <strain evidence="24">IBCAS-2021</strain>
        <tissue evidence="24">Leaf</tissue>
    </source>
</reference>
<evidence type="ECO:0000256" key="2">
    <source>
        <dbReference type="ARBA" id="ARBA00022527"/>
    </source>
</evidence>
<dbReference type="FunFam" id="3.30.200.20:FF:000059">
    <property type="entry name" value="S-receptor-like serine/threonine-protein kinase"/>
    <property type="match status" value="1"/>
</dbReference>
<organism evidence="24 25">
    <name type="scientific">Aristolochia fimbriata</name>
    <name type="common">White veined hardy Dutchman's pipe vine</name>
    <dbReference type="NCBI Taxonomy" id="158543"/>
    <lineage>
        <taxon>Eukaryota</taxon>
        <taxon>Viridiplantae</taxon>
        <taxon>Streptophyta</taxon>
        <taxon>Embryophyta</taxon>
        <taxon>Tracheophyta</taxon>
        <taxon>Spermatophyta</taxon>
        <taxon>Magnoliopsida</taxon>
        <taxon>Magnoliidae</taxon>
        <taxon>Piperales</taxon>
        <taxon>Aristolochiaceae</taxon>
        <taxon>Aristolochia</taxon>
    </lineage>
</organism>
<keyword evidence="12 20" id="KW-0472">Membrane</keyword>
<dbReference type="PANTHER" id="PTHR47976">
    <property type="entry name" value="G-TYPE LECTIN S-RECEPTOR-LIKE SERINE/THREONINE-PROTEIN KINASE SD2-5"/>
    <property type="match status" value="1"/>
</dbReference>
<dbReference type="SMART" id="SM00108">
    <property type="entry name" value="B_lectin"/>
    <property type="match status" value="1"/>
</dbReference>
<dbReference type="InterPro" id="IPR001480">
    <property type="entry name" value="Bulb-type_lectin_dom"/>
</dbReference>
<dbReference type="SUPFAM" id="SSF56112">
    <property type="entry name" value="Protein kinase-like (PK-like)"/>
    <property type="match status" value="1"/>
</dbReference>
<sequence>MAASSPFLLLVLLCYLCFLPSVVYGQSYRNVSLTSYLTAGDKDSSPSSWASPSGEFAFGFHRLPQLNLFLLAIWYEKLPEKTVVWYVNGNNPLQSGSKVELTSRGELVLTDHQGREQWKQDSLSGNISHAAMLDTGNFVMISTNSDRVWQSFDEPSDTILPTQILDPPSILSSRRGEANFSKGKFELRLQTDDNLALYPLSFKEQVYPAYWASDTVGSGARLIFNESGSVYLLRRNGSRLNLGSTNDTLSTVDFYQRMTLEFNGVFSLFVYPKTSKSGNWQKSWSIVKSIPSNMCVIGMRDTGPGACGFNSYCELDEEKRPKCLCPYGYTYFDPNDQLGGCKPSFPLQRCDSDGANRGLQPEFEMRAMVGTDWPMADFEYLESVTEDECRQACLTDCLCYIALYRDNACWKKRLPFSNGRRDPGVAGKSLMKVPAGNSTSSSIPPPQLGGKKKDRGTLLVILSAFLGSSAFLNFLLLSLVLLGLRRMIRNRKKKVTGSEVHGAVIISNFSYKDLEKATNGFKQVLGRGGSGTVYKGSVLPSSRFVAVKELDKLPKDKDEEFKNEMQVISRVHHKNLVPLLGFCDEEHHRLLVYEFMNNGSLSGFLFGDSKPSWNQRLRIMFGVARGLLYLHEECQTQIIHCDIKPENVLLDETFTPRIADFGLAKLLRAEQTRTTTGIRGTKGYVAPEWFKSMPITTKVDVYSFGILMLEIIFCRKNVVMNSDAEEKAILSDWVCDCYKEGRLDILVEDEEEAVNDFKKVERLVKVAIWCIQEEPSLRPSMKKVTQMLEGAVQVPHPPHPYSYISSID</sequence>
<evidence type="ECO:0000256" key="21">
    <source>
        <dbReference type="SAM" id="SignalP"/>
    </source>
</evidence>
<dbReference type="PROSITE" id="PS50011">
    <property type="entry name" value="PROTEIN_KINASE_DOM"/>
    <property type="match status" value="1"/>
</dbReference>
<dbReference type="InterPro" id="IPR017441">
    <property type="entry name" value="Protein_kinase_ATP_BS"/>
</dbReference>
<keyword evidence="3" id="KW-0245">EGF-like domain</keyword>
<evidence type="ECO:0000256" key="16">
    <source>
        <dbReference type="ARBA" id="ARBA00047899"/>
    </source>
</evidence>
<keyword evidence="2 18" id="KW-0723">Serine/threonine-protein kinase</keyword>
<keyword evidence="6 21" id="KW-0732">Signal</keyword>
<evidence type="ECO:0000256" key="20">
    <source>
        <dbReference type="SAM" id="Phobius"/>
    </source>
</evidence>
<dbReference type="PROSITE" id="PS00108">
    <property type="entry name" value="PROTEIN_KINASE_ST"/>
    <property type="match status" value="1"/>
</dbReference>
<dbReference type="PROSITE" id="PS50927">
    <property type="entry name" value="BULB_LECTIN"/>
    <property type="match status" value="1"/>
</dbReference>
<dbReference type="InterPro" id="IPR036426">
    <property type="entry name" value="Bulb-type_lectin_dom_sf"/>
</dbReference>
<dbReference type="EC" id="2.7.11.1" evidence="18"/>
<feature type="signal peptide" evidence="21">
    <location>
        <begin position="1"/>
        <end position="25"/>
    </location>
</feature>
<feature type="chain" id="PRO_5043944585" description="Receptor-like serine/threonine-protein kinase" evidence="21">
    <location>
        <begin position="26"/>
        <end position="808"/>
    </location>
</feature>
<name>A0AAV7F6C4_ARIFI</name>
<dbReference type="CDD" id="cd14066">
    <property type="entry name" value="STKc_IRAK"/>
    <property type="match status" value="1"/>
</dbReference>
<dbReference type="PIRSF" id="PIRSF000641">
    <property type="entry name" value="SRK"/>
    <property type="match status" value="1"/>
</dbReference>
<dbReference type="PANTHER" id="PTHR47976:SF2">
    <property type="entry name" value="RECEPTOR-LIKE SERINE_THREONINE-PROTEIN KINASE"/>
    <property type="match status" value="1"/>
</dbReference>
<dbReference type="Gene3D" id="3.30.200.20">
    <property type="entry name" value="Phosphorylase Kinase, domain 1"/>
    <property type="match status" value="1"/>
</dbReference>
<dbReference type="PROSITE" id="PS00107">
    <property type="entry name" value="PROTEIN_KINASE_ATP"/>
    <property type="match status" value="1"/>
</dbReference>
<evidence type="ECO:0000256" key="10">
    <source>
        <dbReference type="ARBA" id="ARBA00022840"/>
    </source>
</evidence>
<dbReference type="InterPro" id="IPR008271">
    <property type="entry name" value="Ser/Thr_kinase_AS"/>
</dbReference>
<accession>A0AAV7F6C4</accession>
<dbReference type="Gene3D" id="2.90.10.10">
    <property type="entry name" value="Bulb-type lectin domain"/>
    <property type="match status" value="1"/>
</dbReference>
<evidence type="ECO:0000256" key="9">
    <source>
        <dbReference type="ARBA" id="ARBA00022777"/>
    </source>
</evidence>
<evidence type="ECO:0000256" key="19">
    <source>
        <dbReference type="PROSITE-ProRule" id="PRU10141"/>
    </source>
</evidence>
<feature type="transmembrane region" description="Helical" evidence="20">
    <location>
        <begin position="458"/>
        <end position="484"/>
    </location>
</feature>
<keyword evidence="10 18" id="KW-0067">ATP-binding</keyword>
<evidence type="ECO:0000313" key="24">
    <source>
        <dbReference type="EMBL" id="KAG9456697.1"/>
    </source>
</evidence>
<keyword evidence="7" id="KW-0430">Lectin</keyword>
<evidence type="ECO:0000259" key="23">
    <source>
        <dbReference type="PROSITE" id="PS50927"/>
    </source>
</evidence>
<dbReference type="InterPro" id="IPR000719">
    <property type="entry name" value="Prot_kinase_dom"/>
</dbReference>
<proteinExistence type="inferred from homology"/>
<protein>
    <recommendedName>
        <fullName evidence="18">Receptor-like serine/threonine-protein kinase</fullName>
        <ecNumber evidence="18">2.7.11.1</ecNumber>
    </recommendedName>
</protein>
<keyword evidence="8 18" id="KW-0547">Nucleotide-binding</keyword>
<gene>
    <name evidence="24" type="ORF">H6P81_001205</name>
</gene>
<keyword evidence="11 20" id="KW-1133">Transmembrane helix</keyword>
<dbReference type="Pfam" id="PF01453">
    <property type="entry name" value="B_lectin"/>
    <property type="match status" value="1"/>
</dbReference>
<dbReference type="InterPro" id="IPR024171">
    <property type="entry name" value="SRK-like_kinase"/>
</dbReference>
<keyword evidence="5 20" id="KW-0812">Transmembrane</keyword>
<comment type="subcellular location">
    <subcellularLocation>
        <location evidence="1">Membrane</location>
        <topology evidence="1">Single-pass type I membrane protein</topology>
    </subcellularLocation>
</comment>
<dbReference type="AlphaFoldDB" id="A0AAV7F6C4"/>
<dbReference type="SMART" id="SM00220">
    <property type="entry name" value="S_TKc"/>
    <property type="match status" value="1"/>
</dbReference>
<dbReference type="Gene3D" id="1.10.510.10">
    <property type="entry name" value="Transferase(Phosphotransferase) domain 1"/>
    <property type="match status" value="1"/>
</dbReference>
<dbReference type="SUPFAM" id="SSF51110">
    <property type="entry name" value="alpha-D-mannose-specific plant lectins"/>
    <property type="match status" value="1"/>
</dbReference>
<dbReference type="Gene3D" id="2.90.10.30">
    <property type="match status" value="1"/>
</dbReference>
<dbReference type="CDD" id="cd01098">
    <property type="entry name" value="PAN_AP_plant"/>
    <property type="match status" value="1"/>
</dbReference>
<dbReference type="GO" id="GO:0030246">
    <property type="term" value="F:carbohydrate binding"/>
    <property type="evidence" value="ECO:0007669"/>
    <property type="project" value="UniProtKB-KW"/>
</dbReference>
<evidence type="ECO:0000256" key="11">
    <source>
        <dbReference type="ARBA" id="ARBA00022989"/>
    </source>
</evidence>
<evidence type="ECO:0000256" key="5">
    <source>
        <dbReference type="ARBA" id="ARBA00022692"/>
    </source>
</evidence>
<evidence type="ECO:0000256" key="14">
    <source>
        <dbReference type="ARBA" id="ARBA00023170"/>
    </source>
</evidence>
<dbReference type="GO" id="GO:0016020">
    <property type="term" value="C:membrane"/>
    <property type="evidence" value="ECO:0007669"/>
    <property type="project" value="UniProtKB-SubCell"/>
</dbReference>
<feature type="binding site" evidence="19">
    <location>
        <position position="548"/>
    </location>
    <ligand>
        <name>ATP</name>
        <dbReference type="ChEBI" id="CHEBI:30616"/>
    </ligand>
</feature>
<comment type="catalytic activity">
    <reaction evidence="16 18">
        <text>L-threonyl-[protein] + ATP = O-phospho-L-threonyl-[protein] + ADP + H(+)</text>
        <dbReference type="Rhea" id="RHEA:46608"/>
        <dbReference type="Rhea" id="RHEA-COMP:11060"/>
        <dbReference type="Rhea" id="RHEA-COMP:11605"/>
        <dbReference type="ChEBI" id="CHEBI:15378"/>
        <dbReference type="ChEBI" id="CHEBI:30013"/>
        <dbReference type="ChEBI" id="CHEBI:30616"/>
        <dbReference type="ChEBI" id="CHEBI:61977"/>
        <dbReference type="ChEBI" id="CHEBI:456216"/>
        <dbReference type="EC" id="2.7.11.1"/>
    </reaction>
</comment>
<keyword evidence="15" id="KW-0325">Glycoprotein</keyword>
<evidence type="ECO:0000256" key="13">
    <source>
        <dbReference type="ARBA" id="ARBA00023157"/>
    </source>
</evidence>
<dbReference type="Proteomes" id="UP000825729">
    <property type="component" value="Unassembled WGS sequence"/>
</dbReference>
<evidence type="ECO:0000256" key="12">
    <source>
        <dbReference type="ARBA" id="ARBA00023136"/>
    </source>
</evidence>
<dbReference type="FunFam" id="2.90.10.10:FF:000013">
    <property type="entry name" value="G-type lectin S-receptor-like serine/threonine-protein kinase LECRK1"/>
    <property type="match status" value="1"/>
</dbReference>
<evidence type="ECO:0000256" key="8">
    <source>
        <dbReference type="ARBA" id="ARBA00022741"/>
    </source>
</evidence>
<evidence type="ECO:0000256" key="7">
    <source>
        <dbReference type="ARBA" id="ARBA00022734"/>
    </source>
</evidence>
<dbReference type="CDD" id="cd00028">
    <property type="entry name" value="B_lectin"/>
    <property type="match status" value="1"/>
</dbReference>
<dbReference type="Pfam" id="PF00069">
    <property type="entry name" value="Pkinase"/>
    <property type="match status" value="1"/>
</dbReference>
<evidence type="ECO:0000256" key="6">
    <source>
        <dbReference type="ARBA" id="ARBA00022729"/>
    </source>
</evidence>
<dbReference type="GO" id="GO:0005524">
    <property type="term" value="F:ATP binding"/>
    <property type="evidence" value="ECO:0007669"/>
    <property type="project" value="UniProtKB-UniRule"/>
</dbReference>
<comment type="similarity">
    <text evidence="18">Belongs to the protein kinase superfamily. Ser/Thr protein kinase family.</text>
</comment>
<keyword evidence="14" id="KW-0675">Receptor</keyword>
<keyword evidence="9 18" id="KW-0418">Kinase</keyword>
<keyword evidence="4 18" id="KW-0808">Transferase</keyword>
<dbReference type="FunFam" id="1.10.510.10:FF:000237">
    <property type="entry name" value="G-type lectin S-receptor-like serine/threonine-protein kinase"/>
    <property type="match status" value="1"/>
</dbReference>
<evidence type="ECO:0000256" key="4">
    <source>
        <dbReference type="ARBA" id="ARBA00022679"/>
    </source>
</evidence>